<dbReference type="OrthoDB" id="7170686at2"/>
<evidence type="ECO:0000256" key="2">
    <source>
        <dbReference type="ARBA" id="ARBA00008914"/>
    </source>
</evidence>
<evidence type="ECO:0000256" key="4">
    <source>
        <dbReference type="ARBA" id="ARBA00022692"/>
    </source>
</evidence>
<dbReference type="InterPro" id="IPR036737">
    <property type="entry name" value="OmpA-like_sf"/>
</dbReference>
<proteinExistence type="inferred from homology"/>
<dbReference type="EMBL" id="FOTK01000041">
    <property type="protein sequence ID" value="SFM62317.1"/>
    <property type="molecule type" value="Genomic_DNA"/>
</dbReference>
<dbReference type="STRING" id="582667.SAMN05192568_104155"/>
<keyword evidence="6 7" id="KW-0472">Membrane</keyword>
<sequence length="292" mass="30974">MATIIIKKVKKAAHGHHGGAWKIAYADFVTAMMAFFLLMWLISMTTQEQKIGLAEYFAPGALSPAKSGAGGMMYGTALDTSGNKPSTPRDAARGSAEQKASAELVDTARATSLGGASDLDASRPAASVQADFSAIASLRQALQSMPDIAELSKNIVIEPTKEGVNVSLVDEDGRSMFREGSVDPYERTRRVLEALAPALRRLPNRLSITGHTAAARPGSARGVEPWNLTAGRALAVRKILSGAGVPNDNFMSVVGRADTEPVFPDNPYLAPNRRVTITLLHANPPAPANPFR</sequence>
<keyword evidence="12" id="KW-1185">Reference proteome</keyword>
<dbReference type="GO" id="GO:0005886">
    <property type="term" value="C:plasma membrane"/>
    <property type="evidence" value="ECO:0007669"/>
    <property type="project" value="UniProtKB-SubCell"/>
</dbReference>
<dbReference type="AlphaFoldDB" id="A0A1I4SCW5"/>
<evidence type="ECO:0000259" key="10">
    <source>
        <dbReference type="PROSITE" id="PS51123"/>
    </source>
</evidence>
<dbReference type="InterPro" id="IPR006665">
    <property type="entry name" value="OmpA-like"/>
</dbReference>
<keyword evidence="4 9" id="KW-0812">Transmembrane</keyword>
<dbReference type="Proteomes" id="UP000199048">
    <property type="component" value="Unassembled WGS sequence"/>
</dbReference>
<dbReference type="PANTHER" id="PTHR30329">
    <property type="entry name" value="STATOR ELEMENT OF FLAGELLAR MOTOR COMPLEX"/>
    <property type="match status" value="1"/>
</dbReference>
<dbReference type="InterPro" id="IPR025713">
    <property type="entry name" value="MotB-like_N_dom"/>
</dbReference>
<name>A0A1I4SCW5_9HYPH</name>
<dbReference type="SUPFAM" id="SSF103088">
    <property type="entry name" value="OmpA-like"/>
    <property type="match status" value="1"/>
</dbReference>
<dbReference type="InterPro" id="IPR050330">
    <property type="entry name" value="Bact_OuterMem_StrucFunc"/>
</dbReference>
<organism evidence="11 12">
    <name type="scientific">Methylobacterium pseudosasicola</name>
    <dbReference type="NCBI Taxonomy" id="582667"/>
    <lineage>
        <taxon>Bacteria</taxon>
        <taxon>Pseudomonadati</taxon>
        <taxon>Pseudomonadota</taxon>
        <taxon>Alphaproteobacteria</taxon>
        <taxon>Hyphomicrobiales</taxon>
        <taxon>Methylobacteriaceae</taxon>
        <taxon>Methylobacterium</taxon>
    </lineage>
</organism>
<keyword evidence="3" id="KW-1003">Cell membrane</keyword>
<dbReference type="Pfam" id="PF00691">
    <property type="entry name" value="OmpA"/>
    <property type="match status" value="1"/>
</dbReference>
<dbReference type="Pfam" id="PF13677">
    <property type="entry name" value="MotB_plug"/>
    <property type="match status" value="1"/>
</dbReference>
<feature type="transmembrane region" description="Helical" evidence="9">
    <location>
        <begin position="20"/>
        <end position="42"/>
    </location>
</feature>
<comment type="similarity">
    <text evidence="2">Belongs to the MotB family.</text>
</comment>
<evidence type="ECO:0000256" key="6">
    <source>
        <dbReference type="ARBA" id="ARBA00023136"/>
    </source>
</evidence>
<accession>A0A1I4SCW5</accession>
<dbReference type="PANTHER" id="PTHR30329:SF21">
    <property type="entry name" value="LIPOPROTEIN YIAD-RELATED"/>
    <property type="match status" value="1"/>
</dbReference>
<evidence type="ECO:0000256" key="5">
    <source>
        <dbReference type="ARBA" id="ARBA00022989"/>
    </source>
</evidence>
<gene>
    <name evidence="11" type="ORF">SAMN05192568_104155</name>
</gene>
<dbReference type="Gene3D" id="3.30.1330.60">
    <property type="entry name" value="OmpA-like domain"/>
    <property type="match status" value="1"/>
</dbReference>
<comment type="subcellular location">
    <subcellularLocation>
        <location evidence="1">Cell membrane</location>
        <topology evidence="1">Single-pass membrane protein</topology>
    </subcellularLocation>
</comment>
<evidence type="ECO:0000256" key="3">
    <source>
        <dbReference type="ARBA" id="ARBA00022475"/>
    </source>
</evidence>
<dbReference type="RefSeq" id="WP_092045577.1">
    <property type="nucleotide sequence ID" value="NZ_FOTK01000041.1"/>
</dbReference>
<keyword evidence="5 9" id="KW-1133">Transmembrane helix</keyword>
<evidence type="ECO:0000313" key="11">
    <source>
        <dbReference type="EMBL" id="SFM62317.1"/>
    </source>
</evidence>
<protein>
    <submittedName>
        <fullName evidence="11">Chemotaxis protein MotB</fullName>
    </submittedName>
</protein>
<evidence type="ECO:0000256" key="9">
    <source>
        <dbReference type="SAM" id="Phobius"/>
    </source>
</evidence>
<feature type="domain" description="OmpA-like" evidence="10">
    <location>
        <begin position="164"/>
        <end position="283"/>
    </location>
</feature>
<reference evidence="12" key="1">
    <citation type="submission" date="2016-10" db="EMBL/GenBank/DDBJ databases">
        <authorList>
            <person name="Varghese N."/>
            <person name="Submissions S."/>
        </authorList>
    </citation>
    <scope>NUCLEOTIDE SEQUENCE [LARGE SCALE GENOMIC DNA]</scope>
    <source>
        <strain evidence="12">BL36</strain>
    </source>
</reference>
<dbReference type="CDD" id="cd07185">
    <property type="entry name" value="OmpA_C-like"/>
    <property type="match status" value="1"/>
</dbReference>
<evidence type="ECO:0000256" key="8">
    <source>
        <dbReference type="SAM" id="MobiDB-lite"/>
    </source>
</evidence>
<evidence type="ECO:0000313" key="12">
    <source>
        <dbReference type="Proteomes" id="UP000199048"/>
    </source>
</evidence>
<dbReference type="PROSITE" id="PS51123">
    <property type="entry name" value="OMPA_2"/>
    <property type="match status" value="1"/>
</dbReference>
<evidence type="ECO:0000256" key="7">
    <source>
        <dbReference type="PROSITE-ProRule" id="PRU00473"/>
    </source>
</evidence>
<evidence type="ECO:0000256" key="1">
    <source>
        <dbReference type="ARBA" id="ARBA00004162"/>
    </source>
</evidence>
<feature type="region of interest" description="Disordered" evidence="8">
    <location>
        <begin position="77"/>
        <end position="104"/>
    </location>
</feature>